<keyword evidence="2" id="KW-1185">Reference proteome</keyword>
<dbReference type="KEGG" id="muc:MuYL_4455"/>
<dbReference type="Proteomes" id="UP000215002">
    <property type="component" value="Chromosome"/>
</dbReference>
<evidence type="ECO:0000313" key="1">
    <source>
        <dbReference type="EMBL" id="ASU36340.1"/>
    </source>
</evidence>
<proteinExistence type="predicted"/>
<organism evidence="1 2">
    <name type="scientific">Mucilaginibacter xinganensis</name>
    <dbReference type="NCBI Taxonomy" id="1234841"/>
    <lineage>
        <taxon>Bacteria</taxon>
        <taxon>Pseudomonadati</taxon>
        <taxon>Bacteroidota</taxon>
        <taxon>Sphingobacteriia</taxon>
        <taxon>Sphingobacteriales</taxon>
        <taxon>Sphingobacteriaceae</taxon>
        <taxon>Mucilaginibacter</taxon>
    </lineage>
</organism>
<accession>A0A223P2S3</accession>
<dbReference type="EMBL" id="CP022743">
    <property type="protein sequence ID" value="ASU36340.1"/>
    <property type="molecule type" value="Genomic_DNA"/>
</dbReference>
<evidence type="ECO:0000313" key="2">
    <source>
        <dbReference type="Proteomes" id="UP000215002"/>
    </source>
</evidence>
<dbReference type="AlphaFoldDB" id="A0A223P2S3"/>
<sequence>MKAQKKTAVPSPMSYNEAVRHAYDQILKKATQLLAALEQEELRYVLERTQNGSEPPIILHELVSPIVYLRLECVEDSKLVIHFGAEPSSPFPEVQAVTAGFLRTLFTLTGKAYTGVNVEDCVKTDWLINVCSEMFEYLEGRTKYHTFRRIPYKKRTPQRKRVLAVA</sequence>
<dbReference type="OrthoDB" id="794992at2"/>
<dbReference type="RefSeq" id="WP_094572374.1">
    <property type="nucleotide sequence ID" value="NZ_CP022743.1"/>
</dbReference>
<protein>
    <submittedName>
        <fullName evidence="1">Uncharacterized protein</fullName>
    </submittedName>
</protein>
<reference evidence="1 2" key="1">
    <citation type="submission" date="2017-08" db="EMBL/GenBank/DDBJ databases">
        <title>Complete genome sequence of Mucilaginibacter sp. strain BJC16-A31.</title>
        <authorList>
            <consortium name="Henan University of Science and Technology"/>
            <person name="You X."/>
        </authorList>
    </citation>
    <scope>NUCLEOTIDE SEQUENCE [LARGE SCALE GENOMIC DNA]</scope>
    <source>
        <strain evidence="1 2">BJC16-A31</strain>
    </source>
</reference>
<name>A0A223P2S3_9SPHI</name>
<gene>
    <name evidence="1" type="ORF">MuYL_4455</name>
</gene>